<dbReference type="Proteomes" id="UP000225997">
    <property type="component" value="Unassembled WGS sequence"/>
</dbReference>
<accession>A0A2B5Y2G4</accession>
<evidence type="ECO:0000313" key="1">
    <source>
        <dbReference type="EMBL" id="PHD66206.1"/>
    </source>
</evidence>
<name>A0A2B5Y2G4_9BACI</name>
<sequence length="75" mass="9040">MGHKSDLQHAYILLLFCKLKPILLYLIFSLLSLIYEKFLINFSLFLHESLAYILYYNTYTRHKRIEIAIPYINKV</sequence>
<comment type="caution">
    <text evidence="1">The sequence shown here is derived from an EMBL/GenBank/DDBJ whole genome shotgun (WGS) entry which is preliminary data.</text>
</comment>
<evidence type="ECO:0000313" key="2">
    <source>
        <dbReference type="Proteomes" id="UP000225997"/>
    </source>
</evidence>
<protein>
    <submittedName>
        <fullName evidence="1">Uncharacterized protein</fullName>
    </submittedName>
</protein>
<reference evidence="1 2" key="1">
    <citation type="submission" date="2017-09" db="EMBL/GenBank/DDBJ databases">
        <title>Large-scale bioinformatics analysis of Bacillus genomes uncovers conserved roles of natural products in bacterial physiology.</title>
        <authorList>
            <consortium name="Agbiome Team Llc"/>
            <person name="Bleich R.M."/>
            <person name="Grubbs K.J."/>
            <person name="Santa Maria K.C."/>
            <person name="Allen S.E."/>
            <person name="Farag S."/>
            <person name="Shank E.A."/>
            <person name="Bowers A."/>
        </authorList>
    </citation>
    <scope>NUCLEOTIDE SEQUENCE [LARGE SCALE GENOMIC DNA]</scope>
    <source>
        <strain evidence="1 2">AFS044250</strain>
    </source>
</reference>
<dbReference type="AlphaFoldDB" id="A0A2B5Y2G4"/>
<proteinExistence type="predicted"/>
<gene>
    <name evidence="1" type="ORF">COF40_22100</name>
</gene>
<dbReference type="EMBL" id="NUSQ01000109">
    <property type="protein sequence ID" value="PHD66206.1"/>
    <property type="molecule type" value="Genomic_DNA"/>
</dbReference>
<organism evidence="1 2">
    <name type="scientific">Bacillus toyonensis</name>
    <dbReference type="NCBI Taxonomy" id="155322"/>
    <lineage>
        <taxon>Bacteria</taxon>
        <taxon>Bacillati</taxon>
        <taxon>Bacillota</taxon>
        <taxon>Bacilli</taxon>
        <taxon>Bacillales</taxon>
        <taxon>Bacillaceae</taxon>
        <taxon>Bacillus</taxon>
        <taxon>Bacillus cereus group</taxon>
    </lineage>
</organism>